<dbReference type="GO" id="GO:0043545">
    <property type="term" value="P:molybdopterin cofactor metabolic process"/>
    <property type="evidence" value="ECO:0007669"/>
    <property type="project" value="TreeGrafter"/>
</dbReference>
<organism evidence="2 3">
    <name type="scientific">Glomus cerebriforme</name>
    <dbReference type="NCBI Taxonomy" id="658196"/>
    <lineage>
        <taxon>Eukaryota</taxon>
        <taxon>Fungi</taxon>
        <taxon>Fungi incertae sedis</taxon>
        <taxon>Mucoromycota</taxon>
        <taxon>Glomeromycotina</taxon>
        <taxon>Glomeromycetes</taxon>
        <taxon>Glomerales</taxon>
        <taxon>Glomeraceae</taxon>
        <taxon>Glomus</taxon>
    </lineage>
</organism>
<dbReference type="InterPro" id="IPR000192">
    <property type="entry name" value="Aminotrans_V_dom"/>
</dbReference>
<name>A0A397TGL2_9GLOM</name>
<proteinExistence type="predicted"/>
<dbReference type="SUPFAM" id="SSF53383">
    <property type="entry name" value="PLP-dependent transferases"/>
    <property type="match status" value="1"/>
</dbReference>
<evidence type="ECO:0000259" key="1">
    <source>
        <dbReference type="Pfam" id="PF00266"/>
    </source>
</evidence>
<feature type="domain" description="Aminotransferase class V" evidence="1">
    <location>
        <begin position="53"/>
        <end position="134"/>
    </location>
</feature>
<protein>
    <submittedName>
        <fullName evidence="2">Pyridoxal phosphate-dependent transferase</fullName>
    </submittedName>
</protein>
<dbReference type="EMBL" id="QKYT01000092">
    <property type="protein sequence ID" value="RIA94014.1"/>
    <property type="molecule type" value="Genomic_DNA"/>
</dbReference>
<sequence length="556" mass="63770">MRTPGLSEKRNFNSQKFKDEKRNFLKEFSTKYGYNGKIDQIREEEYPQLKNEIYLDHTGATTFARSAVVNFNNDILTNLYGNPHSNSPSSRLSSMRIEQVRKRVLSHFGTNEKDYTVIFTQNATAAIKLVGEMFPWTEKSTYKNLRESHNSVNGLRRFLETINPDNIQGVTEKEVKAMFKNPPPVDDQCRYDDNYEKDDEINYNLFAYPAQCNYSGMRFPLSWVRKIKKLNTKTSKTLVLLDAAAFVPSSPLSLANKDESPDFICLSFYKMFGFPTGLGALIVKTELNPILRKGYFGGGTINSVVYDKNWQEFSKDMTTRYEDGTVNFLNIISLDHAFDAFERNYGNIKNISSHVTSLNSYLYRNMKSLRHWNGQSVCTINSDRDFSNSKKQGGIFSFNVKRSDGSYVGYIELEKLASTYGIHIRSGGNCNPGSIARWNHIAADEIIRNYGEGKYCSDDRDIYKGKLYGAARVSIGAMTTIDEILIWLEFFKRFYVEIMPGKTVHDLSTSKFKIFDKSEKSEKLKFNSISKNGFDHGHGLERQRTIRNVKSLVFSH</sequence>
<dbReference type="Pfam" id="PF00266">
    <property type="entry name" value="Aminotran_5"/>
    <property type="match status" value="2"/>
</dbReference>
<reference evidence="2 3" key="1">
    <citation type="submission" date="2018-06" db="EMBL/GenBank/DDBJ databases">
        <title>Comparative genomics reveals the genomic features of Rhizophagus irregularis, R. cerebriforme, R. diaphanum and Gigaspora rosea, and their symbiotic lifestyle signature.</title>
        <authorList>
            <person name="Morin E."/>
            <person name="San Clemente H."/>
            <person name="Chen E.C.H."/>
            <person name="De La Providencia I."/>
            <person name="Hainaut M."/>
            <person name="Kuo A."/>
            <person name="Kohler A."/>
            <person name="Murat C."/>
            <person name="Tang N."/>
            <person name="Roy S."/>
            <person name="Loubradou J."/>
            <person name="Henrissat B."/>
            <person name="Grigoriev I.V."/>
            <person name="Corradi N."/>
            <person name="Roux C."/>
            <person name="Martin F.M."/>
        </authorList>
    </citation>
    <scope>NUCLEOTIDE SEQUENCE [LARGE SCALE GENOMIC DNA]</scope>
    <source>
        <strain evidence="2 3">DAOM 227022</strain>
    </source>
</reference>
<dbReference type="PANTHER" id="PTHR14237">
    <property type="entry name" value="MOLYBDOPTERIN COFACTOR SULFURASE MOSC"/>
    <property type="match status" value="1"/>
</dbReference>
<feature type="domain" description="Aminotransferase class V" evidence="1">
    <location>
        <begin position="184"/>
        <end position="484"/>
    </location>
</feature>
<dbReference type="AlphaFoldDB" id="A0A397TGL2"/>
<dbReference type="OrthoDB" id="10264306at2759"/>
<dbReference type="Proteomes" id="UP000265703">
    <property type="component" value="Unassembled WGS sequence"/>
</dbReference>
<keyword evidence="3" id="KW-1185">Reference proteome</keyword>
<dbReference type="STRING" id="658196.A0A397TGL2"/>
<dbReference type="Gene3D" id="3.40.640.10">
    <property type="entry name" value="Type I PLP-dependent aspartate aminotransferase-like (Major domain)"/>
    <property type="match status" value="1"/>
</dbReference>
<comment type="caution">
    <text evidence="2">The sequence shown here is derived from an EMBL/GenBank/DDBJ whole genome shotgun (WGS) entry which is preliminary data.</text>
</comment>
<dbReference type="GO" id="GO:0008265">
    <property type="term" value="F:molybdenum cofactor sulfurtransferase activity"/>
    <property type="evidence" value="ECO:0007669"/>
    <property type="project" value="TreeGrafter"/>
</dbReference>
<keyword evidence="2" id="KW-0808">Transferase</keyword>
<dbReference type="PANTHER" id="PTHR14237:SF80">
    <property type="entry name" value="MOLYBDENUM COFACTOR SULFURASE"/>
    <property type="match status" value="1"/>
</dbReference>
<accession>A0A397TGL2</accession>
<dbReference type="InterPro" id="IPR015424">
    <property type="entry name" value="PyrdxlP-dep_Trfase"/>
</dbReference>
<evidence type="ECO:0000313" key="2">
    <source>
        <dbReference type="EMBL" id="RIA94014.1"/>
    </source>
</evidence>
<gene>
    <name evidence="2" type="ORF">C1645_690198</name>
</gene>
<dbReference type="InterPro" id="IPR015421">
    <property type="entry name" value="PyrdxlP-dep_Trfase_major"/>
</dbReference>
<evidence type="ECO:0000313" key="3">
    <source>
        <dbReference type="Proteomes" id="UP000265703"/>
    </source>
</evidence>